<keyword evidence="6" id="KW-0788">Thiol protease</keyword>
<dbReference type="GeneID" id="67012021"/>
<dbReference type="GO" id="GO:0004843">
    <property type="term" value="F:cysteine-type deubiquitinase activity"/>
    <property type="evidence" value="ECO:0007669"/>
    <property type="project" value="UniProtKB-EC"/>
</dbReference>
<evidence type="ECO:0000256" key="5">
    <source>
        <dbReference type="ARBA" id="ARBA00022801"/>
    </source>
</evidence>
<dbReference type="InterPro" id="IPR022105">
    <property type="entry name" value="DUF3645"/>
</dbReference>
<feature type="domain" description="DUF3645" evidence="9">
    <location>
        <begin position="2319"/>
        <end position="2351"/>
    </location>
</feature>
<keyword evidence="5" id="KW-0378">Hydrolase</keyword>
<dbReference type="EC" id="3.4.19.12" evidence="2"/>
<dbReference type="OrthoDB" id="3182339at2759"/>
<dbReference type="Pfam" id="PF20255">
    <property type="entry name" value="DUF6606"/>
    <property type="match status" value="1"/>
</dbReference>
<name>A0A8J2IDN9_9PLEO</name>
<evidence type="ECO:0000313" key="11">
    <source>
        <dbReference type="EMBL" id="CAG5187437.1"/>
    </source>
</evidence>
<sequence>MSVFMEVFNHLVLPPQLPSKQDTNIESTGDAIIARLIHATFTLSRLVSQEKTFPWYATRQYLRRYQSLHVHGRLEKLSLISKFRNFDQEQPLLLHIAEQNAALIVRYNVSTQTEAVIFEAFEISPPSAEVLASEGTLICDFPDCSAQIPLNEFRKPSFQHALAEFLEKGSIEPLRCFQTFVTKAQTPIVESRDTGSPGLVTHLLIPLLESIGSPVDEDVPRLRKRVRDDANIEATELPWRRLPLWIAIRVGIQRQLQLSLGNGAGRACYKFLITTLLVELLLECPGRLAPELTMILRAKICCRLAKLEQEKNRSLEVHGQLSNATTAFFEESITQVTQLVNLAWEKFKRDTTRPVPQLPTRADQQAQFLSLPNSGSYLQSVLESRRSQKRTSPSLRLPSLHGTTIEQVEQFTDKYHRLTELESKIERREEPQLTEDLTLESFCEKLAGAILDLMNSVGAMYDSDPEQMSIFILSLFGLWVRLDKYMAKICPMILEYHPVFTPELLDALHLPTAAGMRRLRDIQSHLHSRCEGCKHQTTIFSKPKKESFVVRYVSTSSSMQQLHRRIQIASEASRRAKTSELEAWWSEFDNHSLGISGGTCTCTFKRDGTRDVRGCTKCWHWRTRNRMQIYAHEDFLPSDAIKAAAVIFELDMPKSFAAYRNATWKIFMMAYPTKPQSGSPTKLLGDYDPLRAYASGHSTGITIASTSKSFRGTHYKVSKKKMKASESDVLYPNGLNFSYFDMVSNTWVKDFDKPLTFEHECGVHVPLGLRSSVIPSSLHPPTATTGPSSYEIVASETQCPFSLSVHEFTACQRLLSGKNRRWLTMLVELGASNMNFSNESTMHMFNHLATQAGPAKSNYDTFGDIHAVFKDMSFCDCLAAQVEKRLSDITSNWREVHCMEVMITLSLRLYDLAAPMTRANGLLVQARCITLAWVTRLRADVRNAKETSIAETAARYAFWAALLCRRTFSNITKSDAAMSENDLSTFVQASLALQENLLVDVAKLPPVLKRILIRDTKTTYKIRSLLLRSIRAHPRSIGMAINASWSEPGGSAEKSFHNWQQVSPIHDRWVVSFMQASMKDQANTQVVHYNFMEGHLLVDGKPLGRLPRDIRESDEVRELFGDRNLLTFPSAAFGMSYVLASRISNHEIHFGSRNGRIIVRAWTRDELLEYIPSYLFVGPETADLPDGLISNCAHWLNLNTRCLEIRRKPVLWKTRMSDWRIDLIKRQAHRSNRTLLIDPNSHLSKQVADLFRHFEDSRKITIFQPFNSRGRLSVELRHLELSFFVNSKGLLQCRELNEEIDPDQDAGTLYGFDSKIVLRDVANSKRRSVIMPCGPISSVRRGMHVAVRAAGSTDYAKFGIDDVLGRLSCPFEPRLLYAKAQFHAYTSFVIPDPLTGRTGTEEALHMLQSGHCQPWEPPKREYYPQHKQALQTVSWNTRLTMTVQHDAYEGLVQKILEKSDRLRLFVQNAAEDVINAYIPSHLRERGLAQRRLYERNFDGTTQTAASGRMYKSRGQQADSVQARNVYHIANLFRKKPFQIYTHRELSAILQDWQLIGGFHKVRQTDAASLSDLVEKSVNEQWGGLVNICRHSNLDQPYSLMFRLSVMSLNPTTDLNTIKILAAFASLPTLRNSIPPSCPSFSQFKLNELPGIQSIFRVISVDLPEKRQRMQTKAEAEHRKACEAEGKRLAQHFLDQWPHKKVTLNGFDSDILDVGLAMERVVPEWERLHSNLSLSEYITHVQDVLIHHKGRSDTSRPEAWKWEQEPFSGKTYDPVVPSISKDLLRKSLAVPFGPRACELLLPRDSKLPTGMEENTRAKMSGKETVELRQILSVFAQASNPLRQQYGLDLKMSLDALERTSNQTQVSHTTPDITVNAKRIQDLCTMVATHLSQIHEALSKNDDRFSWLHLGNLWPCTTSIALLEQLRSSSSCKFGEFVQEAIVAHGILITKLQRLTRIHNALYHGKVKDLQEELGNFGHESWSPLEWPDWLLLEIDSDILIRQEQVDVAHAIIAPESRYNTVLQLNMGKGKTSCIVPMAIASIGDGKQLSRLIVPKPLLLPTAQMIQSRLGGLVGREIRHIPFSRKTNINPQTLQLYRDLHREMLDSRGVMLIAPEHLLSYKLSGLQHLASSNLETAREMLEFQAYLSSISRDILDESDVSLAVKTQLIYPSGKQTTVDGHPHRWKVAQSLLSLVKDHLPELGRKFPRNIEVLERGQGYPMIYILQADVEEDLHRRIVDEICTGRTSFLRFADCTSDSWNANLRRVLLEKNLDRKLLERVAKLFTDENIALKTLLLVRGLLRDRILLFCLRKRWNVQYGLHPKRDPMAVPFEAKGIPSEQAEFGHPDAAILLTCLAFYYTGLSPVQFREALRHILASHDPASEYDRWTSSCDSLPEALHHWNVINSDDHDQVEELWRHLRTNSIVLDHYMNHFVFPAHAKQFDIKLQASGWDLPLFSRTESEKTLTRARTTGFSGTNDNKMMLPLTIQQSDLPSLHQTNAEVLTYLLQERNRGYHIVAHAGRRLSETGFLRQLRDKKIRILIDAGAYVLEMSNEDLVKAWMEIDTEPPAAVYFGADNRAWVRYRGTKARVPLLATPFVDNLDNCLVYLDEAHTRGIDLKLPQYACGALTLALGQTKDHTVQAAMRLRQLATTQSICFFAFPETHQSILDVCGMNENDKVDSSHVVHWLLEQTCRTNEQLQNLYISQGTDFCNRMNAEWENAAFLFNAQDRIAYVKVLQHPEQQTLEQLYGGRTEETHSLSPLTKMFPRLESFKNKLNHLRLSTAKTASLLLSSALEEVEQEREVEFQVEEVREVQKALHYEAHEFPGLHPAISGFVSTGRLCGDMGYEHVFDAVSRTSIGERFDIVGTESCLFVSVEFMKTIKTNKGGSIDNFLRPVEWILYNPITFNALIIIAEETEIVIPQLRTQASPPKVHLLTYSAPATKKMLPFSGLRYYSLPALQGGHIIPQSLIIELGIFAGRLYMEYEECVSLVKYIDSASLNRPSDATTTETISFILEWSSLRRRGQDIMHTPLGYVCRGRPLGIEHAFFATNHAVDTGVVESYRTNGAVTQAQEDEDEDEDEKRYDVEES</sequence>
<evidence type="ECO:0000256" key="6">
    <source>
        <dbReference type="ARBA" id="ARBA00022807"/>
    </source>
</evidence>
<keyword evidence="12" id="KW-1185">Reference proteome</keyword>
<evidence type="ECO:0000256" key="1">
    <source>
        <dbReference type="ARBA" id="ARBA00000707"/>
    </source>
</evidence>
<evidence type="ECO:0000256" key="7">
    <source>
        <dbReference type="SAM" id="MobiDB-lite"/>
    </source>
</evidence>
<proteinExistence type="predicted"/>
<dbReference type="Pfam" id="PF12359">
    <property type="entry name" value="DUF3645"/>
    <property type="match status" value="1"/>
</dbReference>
<dbReference type="InterPro" id="IPR022099">
    <property type="entry name" value="DUF3638"/>
</dbReference>
<dbReference type="InterPro" id="IPR046541">
    <property type="entry name" value="DUF6606"/>
</dbReference>
<dbReference type="PANTHER" id="PTHR13367">
    <property type="entry name" value="UBIQUITIN THIOESTERASE"/>
    <property type="match status" value="1"/>
</dbReference>
<evidence type="ECO:0000259" key="8">
    <source>
        <dbReference type="Pfam" id="PF12340"/>
    </source>
</evidence>
<dbReference type="InterPro" id="IPR051346">
    <property type="entry name" value="OTU_Deubiquitinase"/>
</dbReference>
<evidence type="ECO:0000259" key="10">
    <source>
        <dbReference type="Pfam" id="PF20255"/>
    </source>
</evidence>
<accession>A0A8J2IDN9</accession>
<dbReference type="RefSeq" id="XP_043175295.1">
    <property type="nucleotide sequence ID" value="XM_043319360.1"/>
</dbReference>
<dbReference type="GO" id="GO:0006508">
    <property type="term" value="P:proteolysis"/>
    <property type="evidence" value="ECO:0007669"/>
    <property type="project" value="UniProtKB-KW"/>
</dbReference>
<gene>
    <name evidence="11" type="ORF">ALTATR162_LOCUS11718</name>
</gene>
<keyword evidence="4" id="KW-0833">Ubl conjugation pathway</keyword>
<protein>
    <recommendedName>
        <fullName evidence="2">ubiquitinyl hydrolase 1</fullName>
        <ecNumber evidence="2">3.4.19.12</ecNumber>
    </recommendedName>
</protein>
<evidence type="ECO:0000256" key="3">
    <source>
        <dbReference type="ARBA" id="ARBA00022670"/>
    </source>
</evidence>
<feature type="region of interest" description="Disordered" evidence="7">
    <location>
        <begin position="3065"/>
        <end position="3088"/>
    </location>
</feature>
<reference evidence="11" key="1">
    <citation type="submission" date="2021-05" db="EMBL/GenBank/DDBJ databases">
        <authorList>
            <person name="Stam R."/>
        </authorList>
    </citation>
    <scope>NUCLEOTIDE SEQUENCE</scope>
    <source>
        <strain evidence="11">CS162</strain>
    </source>
</reference>
<dbReference type="EMBL" id="CAJRGZ010000031">
    <property type="protein sequence ID" value="CAG5187437.1"/>
    <property type="molecule type" value="Genomic_DNA"/>
</dbReference>
<feature type="domain" description="DUF3638" evidence="8">
    <location>
        <begin position="1977"/>
        <end position="2200"/>
    </location>
</feature>
<comment type="caution">
    <text evidence="11">The sequence shown here is derived from an EMBL/GenBank/DDBJ whole genome shotgun (WGS) entry which is preliminary data.</text>
</comment>
<dbReference type="PANTHER" id="PTHR13367:SF33">
    <property type="entry name" value="P-LOOP CONTAINING NUCLEOSIDE TRIPHOSPHATE HYDROLASE PROTEIN"/>
    <property type="match status" value="1"/>
</dbReference>
<comment type="catalytic activity">
    <reaction evidence="1">
        <text>Thiol-dependent hydrolysis of ester, thioester, amide, peptide and isopeptide bonds formed by the C-terminal Gly of ubiquitin (a 76-residue protein attached to proteins as an intracellular targeting signal).</text>
        <dbReference type="EC" id="3.4.19.12"/>
    </reaction>
</comment>
<organism evidence="11 12">
    <name type="scientific">Alternaria atra</name>
    <dbReference type="NCBI Taxonomy" id="119953"/>
    <lineage>
        <taxon>Eukaryota</taxon>
        <taxon>Fungi</taxon>
        <taxon>Dikarya</taxon>
        <taxon>Ascomycota</taxon>
        <taxon>Pezizomycotina</taxon>
        <taxon>Dothideomycetes</taxon>
        <taxon>Pleosporomycetidae</taxon>
        <taxon>Pleosporales</taxon>
        <taxon>Pleosporineae</taxon>
        <taxon>Pleosporaceae</taxon>
        <taxon>Alternaria</taxon>
        <taxon>Alternaria sect. Ulocladioides</taxon>
    </lineage>
</organism>
<dbReference type="Pfam" id="PF12340">
    <property type="entry name" value="DUF3638"/>
    <property type="match status" value="1"/>
</dbReference>
<evidence type="ECO:0000313" key="12">
    <source>
        <dbReference type="Proteomes" id="UP000676310"/>
    </source>
</evidence>
<feature type="domain" description="DUF6606" evidence="10">
    <location>
        <begin position="7"/>
        <end position="281"/>
    </location>
</feature>
<evidence type="ECO:0000256" key="2">
    <source>
        <dbReference type="ARBA" id="ARBA00012759"/>
    </source>
</evidence>
<evidence type="ECO:0000256" key="4">
    <source>
        <dbReference type="ARBA" id="ARBA00022786"/>
    </source>
</evidence>
<keyword evidence="3" id="KW-0645">Protease</keyword>
<dbReference type="Proteomes" id="UP000676310">
    <property type="component" value="Unassembled WGS sequence"/>
</dbReference>
<evidence type="ECO:0000259" key="9">
    <source>
        <dbReference type="Pfam" id="PF12359"/>
    </source>
</evidence>